<evidence type="ECO:0000313" key="2">
    <source>
        <dbReference type="EMBL" id="SPD20800.1"/>
    </source>
</evidence>
<reference evidence="2" key="1">
    <citation type="submission" date="2018-02" db="EMBL/GenBank/DDBJ databases">
        <authorList>
            <person name="Cohen D.B."/>
            <person name="Kent A.D."/>
        </authorList>
    </citation>
    <scope>NUCLEOTIDE SEQUENCE</scope>
</reference>
<dbReference type="AlphaFoldDB" id="A0A2N9I9R6"/>
<gene>
    <name evidence="2" type="ORF">FSB_LOCUS48682</name>
</gene>
<proteinExistence type="predicted"/>
<accession>A0A2N9I9R6</accession>
<sequence>MASTPSGQPDRTKPTTTRKLRVVAKTRTHRRHRGSPSTSRESVRASQFREAASGAGAGYGGERGRERGGEEGEGRDEGVRVGEEHAVPSLAVHQHDQRGKKKKTEMGEGDMSGAWWGKNKKKGREGGYVGGGGKKGKEKK</sequence>
<protein>
    <submittedName>
        <fullName evidence="2">Uncharacterized protein</fullName>
    </submittedName>
</protein>
<organism evidence="2">
    <name type="scientific">Fagus sylvatica</name>
    <name type="common">Beechnut</name>
    <dbReference type="NCBI Taxonomy" id="28930"/>
    <lineage>
        <taxon>Eukaryota</taxon>
        <taxon>Viridiplantae</taxon>
        <taxon>Streptophyta</taxon>
        <taxon>Embryophyta</taxon>
        <taxon>Tracheophyta</taxon>
        <taxon>Spermatophyta</taxon>
        <taxon>Magnoliopsida</taxon>
        <taxon>eudicotyledons</taxon>
        <taxon>Gunneridae</taxon>
        <taxon>Pentapetalae</taxon>
        <taxon>rosids</taxon>
        <taxon>fabids</taxon>
        <taxon>Fagales</taxon>
        <taxon>Fagaceae</taxon>
        <taxon>Fagus</taxon>
    </lineage>
</organism>
<name>A0A2N9I9R6_FAGSY</name>
<dbReference type="EMBL" id="OIVN01005090">
    <property type="protein sequence ID" value="SPD20800.1"/>
    <property type="molecule type" value="Genomic_DNA"/>
</dbReference>
<feature type="region of interest" description="Disordered" evidence="1">
    <location>
        <begin position="1"/>
        <end position="140"/>
    </location>
</feature>
<feature type="compositionally biased region" description="Polar residues" evidence="1">
    <location>
        <begin position="1"/>
        <end position="15"/>
    </location>
</feature>
<evidence type="ECO:0000256" key="1">
    <source>
        <dbReference type="SAM" id="MobiDB-lite"/>
    </source>
</evidence>
<feature type="compositionally biased region" description="Basic residues" evidence="1">
    <location>
        <begin position="16"/>
        <end position="34"/>
    </location>
</feature>
<feature type="compositionally biased region" description="Basic and acidic residues" evidence="1">
    <location>
        <begin position="62"/>
        <end position="86"/>
    </location>
</feature>